<dbReference type="Proteomes" id="UP000799772">
    <property type="component" value="Unassembled WGS sequence"/>
</dbReference>
<feature type="region of interest" description="Disordered" evidence="4">
    <location>
        <begin position="753"/>
        <end position="806"/>
    </location>
</feature>
<dbReference type="GO" id="GO:0005737">
    <property type="term" value="C:cytoplasm"/>
    <property type="evidence" value="ECO:0007669"/>
    <property type="project" value="UniProtKB-ARBA"/>
</dbReference>
<proteinExistence type="predicted"/>
<feature type="compositionally biased region" description="Pro residues" evidence="4">
    <location>
        <begin position="1"/>
        <end position="10"/>
    </location>
</feature>
<dbReference type="PANTHER" id="PTHR22957:SF502">
    <property type="entry name" value="SMALL G PROTEIN SIGNALING MODULATOR 2-RELATED"/>
    <property type="match status" value="1"/>
</dbReference>
<protein>
    <recommendedName>
        <fullName evidence="2">GTPase-activating protein GYP7</fullName>
    </recommendedName>
    <alternativeName>
        <fullName evidence="3">GAP for YPT7</fullName>
    </alternativeName>
</protein>
<evidence type="ECO:0000259" key="5">
    <source>
        <dbReference type="PROSITE" id="PS50086"/>
    </source>
</evidence>
<keyword evidence="7" id="KW-1185">Reference proteome</keyword>
<dbReference type="InterPro" id="IPR035969">
    <property type="entry name" value="Rab-GAP_TBC_sf"/>
</dbReference>
<feature type="compositionally biased region" description="Low complexity" evidence="4">
    <location>
        <begin position="771"/>
        <end position="797"/>
    </location>
</feature>
<feature type="region of interest" description="Disordered" evidence="4">
    <location>
        <begin position="1"/>
        <end position="20"/>
    </location>
</feature>
<dbReference type="Gene3D" id="1.10.8.270">
    <property type="entry name" value="putative rabgap domain of human tbc1 domain family member 14 like domains"/>
    <property type="match status" value="1"/>
</dbReference>
<dbReference type="Pfam" id="PF00566">
    <property type="entry name" value="RabGAP-TBC"/>
    <property type="match status" value="1"/>
</dbReference>
<dbReference type="Gene3D" id="1.10.472.80">
    <property type="entry name" value="Ypt/Rab-GAP domain of gyp1p, domain 3"/>
    <property type="match status" value="1"/>
</dbReference>
<dbReference type="GO" id="GO:0005096">
    <property type="term" value="F:GTPase activator activity"/>
    <property type="evidence" value="ECO:0007669"/>
    <property type="project" value="UniProtKB-KW"/>
</dbReference>
<organism evidence="6 7">
    <name type="scientific">Rhizodiscina lignyota</name>
    <dbReference type="NCBI Taxonomy" id="1504668"/>
    <lineage>
        <taxon>Eukaryota</taxon>
        <taxon>Fungi</taxon>
        <taxon>Dikarya</taxon>
        <taxon>Ascomycota</taxon>
        <taxon>Pezizomycotina</taxon>
        <taxon>Dothideomycetes</taxon>
        <taxon>Pleosporomycetidae</taxon>
        <taxon>Aulographales</taxon>
        <taxon>Rhizodiscinaceae</taxon>
        <taxon>Rhizodiscina</taxon>
    </lineage>
</organism>
<dbReference type="SUPFAM" id="SSF47923">
    <property type="entry name" value="Ypt/Rab-GAP domain of gyp1p"/>
    <property type="match status" value="2"/>
</dbReference>
<name>A0A9P4M4R2_9PEZI</name>
<reference evidence="6" key="1">
    <citation type="journal article" date="2020" name="Stud. Mycol.">
        <title>101 Dothideomycetes genomes: a test case for predicting lifestyles and emergence of pathogens.</title>
        <authorList>
            <person name="Haridas S."/>
            <person name="Albert R."/>
            <person name="Binder M."/>
            <person name="Bloem J."/>
            <person name="Labutti K."/>
            <person name="Salamov A."/>
            <person name="Andreopoulos B."/>
            <person name="Baker S."/>
            <person name="Barry K."/>
            <person name="Bills G."/>
            <person name="Bluhm B."/>
            <person name="Cannon C."/>
            <person name="Castanera R."/>
            <person name="Culley D."/>
            <person name="Daum C."/>
            <person name="Ezra D."/>
            <person name="Gonzalez J."/>
            <person name="Henrissat B."/>
            <person name="Kuo A."/>
            <person name="Liang C."/>
            <person name="Lipzen A."/>
            <person name="Lutzoni F."/>
            <person name="Magnuson J."/>
            <person name="Mondo S."/>
            <person name="Nolan M."/>
            <person name="Ohm R."/>
            <person name="Pangilinan J."/>
            <person name="Park H.-J."/>
            <person name="Ramirez L."/>
            <person name="Alfaro M."/>
            <person name="Sun H."/>
            <person name="Tritt A."/>
            <person name="Yoshinaga Y."/>
            <person name="Zwiers L.-H."/>
            <person name="Turgeon B."/>
            <person name="Goodwin S."/>
            <person name="Spatafora J."/>
            <person name="Crous P."/>
            <person name="Grigoriev I."/>
        </authorList>
    </citation>
    <scope>NUCLEOTIDE SEQUENCE</scope>
    <source>
        <strain evidence="6">CBS 133067</strain>
    </source>
</reference>
<evidence type="ECO:0000256" key="4">
    <source>
        <dbReference type="SAM" id="MobiDB-lite"/>
    </source>
</evidence>
<comment type="caution">
    <text evidence="6">The sequence shown here is derived from an EMBL/GenBank/DDBJ whole genome shotgun (WGS) entry which is preliminary data.</text>
</comment>
<feature type="compositionally biased region" description="Basic and acidic residues" evidence="4">
    <location>
        <begin position="815"/>
        <end position="827"/>
    </location>
</feature>
<dbReference type="Pfam" id="PF12068">
    <property type="entry name" value="PH_RBD"/>
    <property type="match status" value="1"/>
</dbReference>
<dbReference type="SMART" id="SM00164">
    <property type="entry name" value="TBC"/>
    <property type="match status" value="1"/>
</dbReference>
<evidence type="ECO:0000256" key="2">
    <source>
        <dbReference type="ARBA" id="ARBA00072091"/>
    </source>
</evidence>
<evidence type="ECO:0000256" key="1">
    <source>
        <dbReference type="ARBA" id="ARBA00022468"/>
    </source>
</evidence>
<evidence type="ECO:0000313" key="6">
    <source>
        <dbReference type="EMBL" id="KAF2097090.1"/>
    </source>
</evidence>
<dbReference type="InterPro" id="IPR021935">
    <property type="entry name" value="SGSM1/2_RBD"/>
</dbReference>
<feature type="domain" description="Rab-GAP TBC" evidence="5">
    <location>
        <begin position="451"/>
        <end position="684"/>
    </location>
</feature>
<dbReference type="InterPro" id="IPR000195">
    <property type="entry name" value="Rab-GAP-TBC_dom"/>
</dbReference>
<evidence type="ECO:0000313" key="7">
    <source>
        <dbReference type="Proteomes" id="UP000799772"/>
    </source>
</evidence>
<dbReference type="AlphaFoldDB" id="A0A9P4M4R2"/>
<evidence type="ECO:0000256" key="3">
    <source>
        <dbReference type="ARBA" id="ARBA00082648"/>
    </source>
</evidence>
<dbReference type="OrthoDB" id="10264062at2759"/>
<feature type="region of interest" description="Disordered" evidence="4">
    <location>
        <begin position="815"/>
        <end position="834"/>
    </location>
</feature>
<dbReference type="EMBL" id="ML978128">
    <property type="protein sequence ID" value="KAF2097090.1"/>
    <property type="molecule type" value="Genomic_DNA"/>
</dbReference>
<feature type="compositionally biased region" description="Basic and acidic residues" evidence="4">
    <location>
        <begin position="276"/>
        <end position="297"/>
    </location>
</feature>
<gene>
    <name evidence="6" type="ORF">NA57DRAFT_41558</name>
</gene>
<sequence length="834" mass="94042">MASPQSPPSPNASFYAMSDDEEGEYDTIRHTKTGKGVKLLYSKSKVYVHPSPSAKDNIAGFIALIQQKPVAPPTDVRPSSSTTEARPLSSSSTTSKHSIEAASLLLAWVPESSLGDAFDTYVRVDLSDSSSPPKQTFLVPPPPLSRAGDGHASAAGTYAFAVPVSEIYSLLVRPPSIGWWFGSVVINTRAGSSFPALFFHDSECESTILQRKKLARESFDPFGDNGGMFWGGDEVLRWLKRYVTVERSGAEPSIYLIEPTAEDKLNFGGKPTTSKTQKDGDDKADSSKAPAGRRDGGMDPVTKALKEARWNFLEKLSQVTTFTRRTAQAVAENPKLPPQVRRLMKNPEVQTLQDEFDSARLYLARWAMGIAEQSERERNQRIWTAKDVLEMEDSAVGEFEILEMEAGNMSLSDRRKPVTQKEWDGFFDPHTGRLQVTPDEVKERIFHGGLDPNDGVRKEAWLFLLGVYEWDSSQEERQANMNSRRDEYIRLKGAWWERMADGSTSTEDAEWWREQKGRIEKDVHRTDRTIPLFAGEDIPHPDPDSPFADVGTNVHLEQMKDMLLTYNEYNKDLGYVQGMSDLLAPIYAVMQDDAIAFWGFVNFMNRMANTSQERNFLRDQSGMRTQLLTLDQLVQLLDPQLYLHLQKADSTNFFFFFRMLLVWYKREFEWMDVLRLWESLWTDYLSSSFHLFIAVAILEKHRDVIMNHLRGFDEVLKYVNELSNTIDLQSTLIRAEALFRRFQRTVEAIDKKHNFPAPNVRQRKPASTEDTTGATPQASASGSSASAAALPTSPGSPEAEKVQVITPELRKLLSRKVETMDGREVQKHGGGVGS</sequence>
<dbReference type="PANTHER" id="PTHR22957">
    <property type="entry name" value="TBC1 DOMAIN FAMILY MEMBER GTPASE-ACTIVATING PROTEIN"/>
    <property type="match status" value="1"/>
</dbReference>
<feature type="region of interest" description="Disordered" evidence="4">
    <location>
        <begin position="70"/>
        <end position="94"/>
    </location>
</feature>
<dbReference type="PROSITE" id="PS50086">
    <property type="entry name" value="TBC_RABGAP"/>
    <property type="match status" value="1"/>
</dbReference>
<dbReference type="FunFam" id="1.10.472.80:FF:000005">
    <property type="entry name" value="TBC1 domain family member 15"/>
    <property type="match status" value="1"/>
</dbReference>
<dbReference type="FunFam" id="1.10.8.270:FF:000032">
    <property type="entry name" value="GTPase activating protein (Gyp7)"/>
    <property type="match status" value="1"/>
</dbReference>
<accession>A0A9P4M4R2</accession>
<feature type="region of interest" description="Disordered" evidence="4">
    <location>
        <begin position="266"/>
        <end position="299"/>
    </location>
</feature>
<keyword evidence="1" id="KW-0343">GTPase activation</keyword>